<name>A0A454JDH1_9NEIS</name>
<keyword evidence="3" id="KW-1185">Reference proteome</keyword>
<organism evidence="2 3">
    <name type="scientific">Aquitalea palustris</name>
    <dbReference type="NCBI Taxonomy" id="2480983"/>
    <lineage>
        <taxon>Bacteria</taxon>
        <taxon>Pseudomonadati</taxon>
        <taxon>Pseudomonadota</taxon>
        <taxon>Betaproteobacteria</taxon>
        <taxon>Neisseriales</taxon>
        <taxon>Chromobacteriaceae</taxon>
        <taxon>Aquitalea</taxon>
    </lineage>
</organism>
<comment type="caution">
    <text evidence="2">The sequence shown here is derived from an EMBL/GenBank/DDBJ whole genome shotgun (WGS) entry which is preliminary data.</text>
</comment>
<evidence type="ECO:0000313" key="2">
    <source>
        <dbReference type="EMBL" id="RMC91597.1"/>
    </source>
</evidence>
<accession>A0A454JDH1</accession>
<proteinExistence type="predicted"/>
<evidence type="ECO:0000313" key="3">
    <source>
        <dbReference type="Proteomes" id="UP000274139"/>
    </source>
</evidence>
<dbReference type="EMBL" id="RFAR01000110">
    <property type="protein sequence ID" value="RMC91597.1"/>
    <property type="molecule type" value="Genomic_DNA"/>
</dbReference>
<protein>
    <submittedName>
        <fullName evidence="2">Uncharacterized protein</fullName>
    </submittedName>
</protein>
<sequence>MEDIMSTLSQRLLLSLLLLPLSAWADTASGSLADDPSMAPYVQNFSQLISKGCMTSFANDSTKLKQLEQQLGHAITQQNRSSYCSCAADKAMQALTMDDLSEAVANSMSGSGSNTFKAFSPEIKKKIVKASFQCLDRLTN</sequence>
<feature type="chain" id="PRO_5019479579" evidence="1">
    <location>
        <begin position="26"/>
        <end position="140"/>
    </location>
</feature>
<reference evidence="2 3" key="1">
    <citation type="submission" date="2018-10" db="EMBL/GenBank/DDBJ databases">
        <title>Draft genome sequence of Aquitalea MWU14-2217 isolated from a wild cranberry bog in Provincetown, Massachusetts.</title>
        <authorList>
            <person name="Ebadzadsahrai G."/>
            <person name="Soby S."/>
        </authorList>
    </citation>
    <scope>NUCLEOTIDE SEQUENCE [LARGE SCALE GENOMIC DNA]</scope>
    <source>
        <strain evidence="2 3">MWU14-2217</strain>
    </source>
</reference>
<feature type="signal peptide" evidence="1">
    <location>
        <begin position="1"/>
        <end position="25"/>
    </location>
</feature>
<dbReference type="Proteomes" id="UP000274139">
    <property type="component" value="Unassembled WGS sequence"/>
</dbReference>
<evidence type="ECO:0000256" key="1">
    <source>
        <dbReference type="SAM" id="SignalP"/>
    </source>
</evidence>
<keyword evidence="1" id="KW-0732">Signal</keyword>
<dbReference type="AlphaFoldDB" id="A0A454JDH1"/>
<gene>
    <name evidence="2" type="ORF">EAY64_18935</name>
</gene>